<dbReference type="EMBL" id="AJDQ01000007">
    <property type="protein sequence ID" value="EOI56320.1"/>
    <property type="molecule type" value="Genomic_DNA"/>
</dbReference>
<evidence type="ECO:0000313" key="2">
    <source>
        <dbReference type="EMBL" id="EOI56320.1"/>
    </source>
</evidence>
<keyword evidence="5" id="KW-1185">Reference proteome</keyword>
<feature type="region of interest" description="Disordered" evidence="1">
    <location>
        <begin position="314"/>
        <end position="369"/>
    </location>
</feature>
<dbReference type="InterPro" id="IPR053154">
    <property type="entry name" value="c-di-AMP_regulator"/>
</dbReference>
<protein>
    <recommendedName>
        <fullName evidence="6">YbbR-like protein</fullName>
    </recommendedName>
</protein>
<name>R2VEX5_9ENTE</name>
<evidence type="ECO:0000313" key="4">
    <source>
        <dbReference type="Proteomes" id="UP000013750"/>
    </source>
</evidence>
<evidence type="ECO:0000313" key="5">
    <source>
        <dbReference type="Proteomes" id="UP000014160"/>
    </source>
</evidence>
<dbReference type="Pfam" id="PF07949">
    <property type="entry name" value="YbbR"/>
    <property type="match status" value="3"/>
</dbReference>
<evidence type="ECO:0008006" key="6">
    <source>
        <dbReference type="Google" id="ProtNLM"/>
    </source>
</evidence>
<dbReference type="EMBL" id="ASWH01000001">
    <property type="protein sequence ID" value="EOW82430.1"/>
    <property type="molecule type" value="Genomic_DNA"/>
</dbReference>
<accession>R2VEX5</accession>
<evidence type="ECO:0000313" key="3">
    <source>
        <dbReference type="EMBL" id="EOW82430.1"/>
    </source>
</evidence>
<dbReference type="eggNOG" id="COG4856">
    <property type="taxonomic scope" value="Bacteria"/>
</dbReference>
<dbReference type="PANTHER" id="PTHR37804:SF1">
    <property type="entry name" value="CDAA REGULATORY PROTEIN CDAR"/>
    <property type="match status" value="1"/>
</dbReference>
<comment type="caution">
    <text evidence="2">The sequence shown here is derived from an EMBL/GenBank/DDBJ whole genome shotgun (WGS) entry which is preliminary data.</text>
</comment>
<reference evidence="2 4" key="1">
    <citation type="submission" date="2013-02" db="EMBL/GenBank/DDBJ databases">
        <title>The Genome Sequence of Enterococcus gilvus ATCC BAA-350.</title>
        <authorList>
            <consortium name="The Broad Institute Genome Sequencing Platform"/>
            <consortium name="The Broad Institute Genome Sequencing Center for Infectious Disease"/>
            <person name="Earl A.M."/>
            <person name="Gilmore M.S."/>
            <person name="Lebreton F."/>
            <person name="Walker B."/>
            <person name="Young S.K."/>
            <person name="Zeng Q."/>
            <person name="Gargeya S."/>
            <person name="Fitzgerald M."/>
            <person name="Haas B."/>
            <person name="Abouelleil A."/>
            <person name="Alvarado L."/>
            <person name="Arachchi H.M."/>
            <person name="Berlin A.M."/>
            <person name="Chapman S.B."/>
            <person name="Dewar J."/>
            <person name="Goldberg J."/>
            <person name="Griggs A."/>
            <person name="Gujja S."/>
            <person name="Hansen M."/>
            <person name="Howarth C."/>
            <person name="Imamovic A."/>
            <person name="Larimer J."/>
            <person name="McCowan C."/>
            <person name="Murphy C."/>
            <person name="Neiman D."/>
            <person name="Pearson M."/>
            <person name="Priest M."/>
            <person name="Roberts A."/>
            <person name="Saif S."/>
            <person name="Shea T."/>
            <person name="Sisk P."/>
            <person name="Sykes S."/>
            <person name="Wortman J."/>
            <person name="Nusbaum C."/>
            <person name="Birren B."/>
        </authorList>
    </citation>
    <scope>NUCLEOTIDE SEQUENCE [LARGE SCALE GENOMIC DNA]</scope>
    <source>
        <strain evidence="2 4">ATCC BAA-350</strain>
    </source>
</reference>
<dbReference type="Gene3D" id="2.170.120.30">
    <property type="match status" value="1"/>
</dbReference>
<feature type="compositionally biased region" description="Low complexity" evidence="1">
    <location>
        <begin position="328"/>
        <end position="369"/>
    </location>
</feature>
<dbReference type="InterPro" id="IPR012505">
    <property type="entry name" value="YbbR"/>
</dbReference>
<organism evidence="2 4">
    <name type="scientific">Enterococcus gilvus ATCC BAA-350</name>
    <dbReference type="NCBI Taxonomy" id="1158614"/>
    <lineage>
        <taxon>Bacteria</taxon>
        <taxon>Bacillati</taxon>
        <taxon>Bacillota</taxon>
        <taxon>Bacilli</taxon>
        <taxon>Lactobacillales</taxon>
        <taxon>Enterococcaceae</taxon>
        <taxon>Enterococcus</taxon>
    </lineage>
</organism>
<sequence length="369" mass="40236">MRIRFKKSNVPYMLISLVFSLILFFNVNSQNFSRLISSETSYEESIQNVPITVLYDSNEYFVHGFSSNVSVKLSGANRIQLNKEMDPDTRDFSVVADLKNLTSGTHEVRLKTRNLSSSLFATIEPETISITVEKKVKKQFDISPILSSNTSNNGLKVGEMTTQPQKVEITTGEDTMKEIDRVVASVDSNKLTASQDSFQAPVQALNASGEALPIQSDPQNVTVNFEIQTPSKEVSLYPIQEGDLPSAVESVKIDLNRTKATITGAQSVIDQIDSIGIPVDVSQLQGTVKKFIDIPVSGEYQVNPKTVSAQVTPAFKKSQESETSSANHPSSSTETSTHPASSSKSSTTSETTSTQSDSVQEESTNQSTN</sequence>
<dbReference type="PANTHER" id="PTHR37804">
    <property type="entry name" value="CDAA REGULATORY PROTEIN CDAR"/>
    <property type="match status" value="1"/>
</dbReference>
<dbReference type="Gene3D" id="2.170.120.40">
    <property type="entry name" value="YbbR-like domain"/>
    <property type="match status" value="2"/>
</dbReference>
<dbReference type="PATRIC" id="fig|1158614.3.peg.2228"/>
<dbReference type="AlphaFoldDB" id="R2VEX5"/>
<dbReference type="HOGENOM" id="CLU_039811_2_2_9"/>
<gene>
    <name evidence="3" type="ORF">I592_01733</name>
    <name evidence="2" type="ORF">UKC_02235</name>
</gene>
<evidence type="ECO:0000256" key="1">
    <source>
        <dbReference type="SAM" id="MobiDB-lite"/>
    </source>
</evidence>
<reference evidence="3 5" key="2">
    <citation type="submission" date="2013-03" db="EMBL/GenBank/DDBJ databases">
        <title>The Genome Sequence of Enterococcus gilvus ATCC BAA-350 (PacBio/Illumina hybrid assembly).</title>
        <authorList>
            <consortium name="The Broad Institute Genomics Platform"/>
            <consortium name="The Broad Institute Genome Sequencing Center for Infectious Disease"/>
            <person name="Earl A."/>
            <person name="Russ C."/>
            <person name="Gilmore M."/>
            <person name="Surin D."/>
            <person name="Walker B."/>
            <person name="Young S."/>
            <person name="Zeng Q."/>
            <person name="Gargeya S."/>
            <person name="Fitzgerald M."/>
            <person name="Haas B."/>
            <person name="Abouelleil A."/>
            <person name="Allen A.W."/>
            <person name="Alvarado L."/>
            <person name="Arachchi H.M."/>
            <person name="Berlin A.M."/>
            <person name="Chapman S.B."/>
            <person name="Gainer-Dewar J."/>
            <person name="Goldberg J."/>
            <person name="Griggs A."/>
            <person name="Gujja S."/>
            <person name="Hansen M."/>
            <person name="Howarth C."/>
            <person name="Imamovic A."/>
            <person name="Ireland A."/>
            <person name="Larimer J."/>
            <person name="McCowan C."/>
            <person name="Murphy C."/>
            <person name="Pearson M."/>
            <person name="Poon T.W."/>
            <person name="Priest M."/>
            <person name="Roberts A."/>
            <person name="Saif S."/>
            <person name="Shea T."/>
            <person name="Sisk P."/>
            <person name="Sykes S."/>
            <person name="Wortman J."/>
            <person name="Nusbaum C."/>
            <person name="Birren B."/>
        </authorList>
    </citation>
    <scope>NUCLEOTIDE SEQUENCE [LARGE SCALE GENOMIC DNA]</scope>
    <source>
        <strain evidence="3 5">ATCC BAA-350</strain>
    </source>
</reference>
<dbReference type="OrthoDB" id="2960905at2"/>
<proteinExistence type="predicted"/>
<dbReference type="Proteomes" id="UP000014160">
    <property type="component" value="Unassembled WGS sequence"/>
</dbReference>
<dbReference type="RefSeq" id="WP_010780610.1">
    <property type="nucleotide sequence ID" value="NZ_ASWH01000001.1"/>
</dbReference>
<dbReference type="Proteomes" id="UP000013750">
    <property type="component" value="Unassembled WGS sequence"/>
</dbReference>